<dbReference type="Proteomes" id="UP001447188">
    <property type="component" value="Unassembled WGS sequence"/>
</dbReference>
<sequence length="458" mass="50690">MENHQKFLRTALFSEKSVISYRLLSRKLKVHVNQAKEMLYDFHTTENARKPNCVHATYIVTGFRKPRPSTKSKAGSDGESKDMEMQCSPFDSSFPGTQTTVAGEGEEKRGKKREGLMLRVVELCQEEELDVAKAEFEKVLSVHVYSLEPVPLKDLSTLTGCSADVLEIIQKEDPLKMGATYGTVLNPGTKRTTGRVPPASDPKKSTLAVQERRNEVAPKKEIKSEKKDIKPKEPEAGTDGKEKKIATKVSTAPVKKTAPSAAAKPKRGQSNLFASWGNVPKKSAEVVSESNSVVQSPKTEDEPDVKMESDDDDDEVEDEPSPPARDNAEDIRKRKEKEDELKKMMDDDGDGDIEMGDDDEPPAEVTKAEPLPETEEPGETATDIPSTGGRRRGRRKIMKKVQSRDDEGYLVTKTEAAWESFSEDELEHLPKPKPKAPMKGKKGAATGQGNIMSFFGKK</sequence>
<evidence type="ECO:0000256" key="1">
    <source>
        <dbReference type="ARBA" id="ARBA00004123"/>
    </source>
</evidence>
<comment type="subcellular location">
    <subcellularLocation>
        <location evidence="1">Nucleus</location>
    </subcellularLocation>
</comment>
<name>A0ABR3GQI7_9PEZI</name>
<feature type="compositionally biased region" description="Basic and acidic residues" evidence="5">
    <location>
        <begin position="74"/>
        <end position="84"/>
    </location>
</feature>
<evidence type="ECO:0000256" key="3">
    <source>
        <dbReference type="ARBA" id="ARBA00022705"/>
    </source>
</evidence>
<dbReference type="InterPro" id="IPR019038">
    <property type="entry name" value="POLD3"/>
</dbReference>
<reference evidence="6 7" key="1">
    <citation type="submission" date="2024-02" db="EMBL/GenBank/DDBJ databases">
        <title>Discinaceae phylogenomics.</title>
        <authorList>
            <person name="Dirks A.C."/>
            <person name="James T.Y."/>
        </authorList>
    </citation>
    <scope>NUCLEOTIDE SEQUENCE [LARGE SCALE GENOMIC DNA]</scope>
    <source>
        <strain evidence="6 7">ACD0624</strain>
    </source>
</reference>
<keyword evidence="3" id="KW-0235">DNA replication</keyword>
<dbReference type="Pfam" id="PF09507">
    <property type="entry name" value="CDC27"/>
    <property type="match status" value="1"/>
</dbReference>
<dbReference type="EMBL" id="JBBBZM010000025">
    <property type="protein sequence ID" value="KAL0638174.1"/>
    <property type="molecule type" value="Genomic_DNA"/>
</dbReference>
<feature type="compositionally biased region" description="Low complexity" evidence="5">
    <location>
        <begin position="285"/>
        <end position="296"/>
    </location>
</feature>
<organism evidence="6 7">
    <name type="scientific">Discina gigas</name>
    <dbReference type="NCBI Taxonomy" id="1032678"/>
    <lineage>
        <taxon>Eukaryota</taxon>
        <taxon>Fungi</taxon>
        <taxon>Dikarya</taxon>
        <taxon>Ascomycota</taxon>
        <taxon>Pezizomycotina</taxon>
        <taxon>Pezizomycetes</taxon>
        <taxon>Pezizales</taxon>
        <taxon>Discinaceae</taxon>
        <taxon>Discina</taxon>
    </lineage>
</organism>
<proteinExistence type="predicted"/>
<dbReference type="PANTHER" id="PTHR17598">
    <property type="entry name" value="DNA POLYMERASE DELTA SUBUNIT 3"/>
    <property type="match status" value="1"/>
</dbReference>
<evidence type="ECO:0000256" key="5">
    <source>
        <dbReference type="SAM" id="MobiDB-lite"/>
    </source>
</evidence>
<gene>
    <name evidence="6" type="ORF">Q9L58_002787</name>
</gene>
<dbReference type="PANTHER" id="PTHR17598:SF13">
    <property type="entry name" value="DNA POLYMERASE DELTA SUBUNIT 3"/>
    <property type="match status" value="1"/>
</dbReference>
<feature type="region of interest" description="Disordered" evidence="5">
    <location>
        <begin position="180"/>
        <end position="406"/>
    </location>
</feature>
<keyword evidence="4" id="KW-0539">Nucleus</keyword>
<feature type="compositionally biased region" description="Polar residues" evidence="5">
    <location>
        <begin position="89"/>
        <end position="101"/>
    </location>
</feature>
<feature type="compositionally biased region" description="Basic residues" evidence="5">
    <location>
        <begin position="389"/>
        <end position="401"/>
    </location>
</feature>
<dbReference type="InterPro" id="IPR041913">
    <property type="entry name" value="POLD3_sf"/>
</dbReference>
<feature type="compositionally biased region" description="Basic residues" evidence="5">
    <location>
        <begin position="431"/>
        <end position="442"/>
    </location>
</feature>
<feature type="region of interest" description="Disordered" evidence="5">
    <location>
        <begin position="65"/>
        <end position="84"/>
    </location>
</feature>
<comment type="caution">
    <text evidence="6">The sequence shown here is derived from an EMBL/GenBank/DDBJ whole genome shotgun (WGS) entry which is preliminary data.</text>
</comment>
<feature type="compositionally biased region" description="Acidic residues" evidence="5">
    <location>
        <begin position="347"/>
        <end position="362"/>
    </location>
</feature>
<evidence type="ECO:0000313" key="6">
    <source>
        <dbReference type="EMBL" id="KAL0638174.1"/>
    </source>
</evidence>
<feature type="compositionally biased region" description="Basic and acidic residues" evidence="5">
    <location>
        <begin position="326"/>
        <end position="346"/>
    </location>
</feature>
<feature type="region of interest" description="Disordered" evidence="5">
    <location>
        <begin position="421"/>
        <end position="458"/>
    </location>
</feature>
<feature type="compositionally biased region" description="Low complexity" evidence="5">
    <location>
        <begin position="252"/>
        <end position="263"/>
    </location>
</feature>
<feature type="region of interest" description="Disordered" evidence="5">
    <location>
        <begin position="89"/>
        <end position="112"/>
    </location>
</feature>
<feature type="compositionally biased region" description="Basic and acidic residues" evidence="5">
    <location>
        <begin position="298"/>
        <end position="308"/>
    </location>
</feature>
<evidence type="ECO:0000313" key="7">
    <source>
        <dbReference type="Proteomes" id="UP001447188"/>
    </source>
</evidence>
<protein>
    <recommendedName>
        <fullName evidence="2">DNA polymerase delta subunit 3</fullName>
    </recommendedName>
</protein>
<evidence type="ECO:0000256" key="4">
    <source>
        <dbReference type="ARBA" id="ARBA00023242"/>
    </source>
</evidence>
<keyword evidence="7" id="KW-1185">Reference proteome</keyword>
<evidence type="ECO:0000256" key="2">
    <source>
        <dbReference type="ARBA" id="ARBA00017589"/>
    </source>
</evidence>
<accession>A0ABR3GQI7</accession>
<feature type="compositionally biased region" description="Acidic residues" evidence="5">
    <location>
        <begin position="309"/>
        <end position="320"/>
    </location>
</feature>
<dbReference type="Gene3D" id="3.90.1030.20">
    <property type="entry name" value="DNA polymerase delta, p66 (Cdc27) subunit, wHTH domain"/>
    <property type="match status" value="1"/>
</dbReference>
<feature type="compositionally biased region" description="Basic and acidic residues" evidence="5">
    <location>
        <begin position="210"/>
        <end position="245"/>
    </location>
</feature>